<reference evidence="4" key="1">
    <citation type="submission" date="2025-08" db="UniProtKB">
        <authorList>
            <consortium name="RefSeq"/>
        </authorList>
    </citation>
    <scope>IDENTIFICATION</scope>
    <source>
        <tissue evidence="4">Young leaves</tissue>
    </source>
</reference>
<proteinExistence type="predicted"/>
<dbReference type="SUPFAM" id="SSF54928">
    <property type="entry name" value="RNA-binding domain, RBD"/>
    <property type="match status" value="1"/>
</dbReference>
<name>A0A6J1FLI4_CUCMO</name>
<dbReference type="InterPro" id="IPR012677">
    <property type="entry name" value="Nucleotide-bd_a/b_plait_sf"/>
</dbReference>
<dbReference type="Gene3D" id="3.30.70.330">
    <property type="match status" value="1"/>
</dbReference>
<keyword evidence="1" id="KW-0694">RNA-binding</keyword>
<dbReference type="InterPro" id="IPR000504">
    <property type="entry name" value="RRM_dom"/>
</dbReference>
<dbReference type="GeneID" id="111446898"/>
<feature type="domain" description="RRM" evidence="2">
    <location>
        <begin position="53"/>
        <end position="127"/>
    </location>
</feature>
<protein>
    <submittedName>
        <fullName evidence="4">Binding partner of ACD11 1-like isoform X1</fullName>
    </submittedName>
</protein>
<keyword evidence="3" id="KW-1185">Reference proteome</keyword>
<sequence length="327" mass="36393">MILIFQDLCFCILLFLQFVRRFLLLLMHSFSFVHFSRSICFLLEFGIYREKMRTVKVSNISKATSERDIEEFFSFSGEILYVEMQRETENTQVAYVTYKDSQGADTAILLTGAKIGDLSVTIALVENYHLPPEAMSSILDKRQTVTGNAPNQAEDVVSTMLAKGFILGKDAVNKAKAFDERHQLTSNASATVTSIDRKMGITEKITAGTAVVNEKVREMDEKFQVSEKTKSALAVAEQKASSAGTALMSNYYVFTGAAWFSNAVTAVTKAAEEVTQMTKAKVEKAEEEKKESIYRERTGIINNFAELHLDEPLPGEPAIVPVNSADR</sequence>
<accession>A0A6J1FLI4</accession>
<dbReference type="PANTHER" id="PTHR32343:SF29">
    <property type="entry name" value="RNA-BINDING (RRM_RBD_RNP MOTIFS) FAMILY PROTEIN"/>
    <property type="match status" value="1"/>
</dbReference>
<dbReference type="PANTHER" id="PTHR32343">
    <property type="entry name" value="SERINE/ARGININE-RICH SPLICING FACTOR"/>
    <property type="match status" value="1"/>
</dbReference>
<evidence type="ECO:0000256" key="1">
    <source>
        <dbReference type="PROSITE-ProRule" id="PRU00176"/>
    </source>
</evidence>
<organism evidence="3 4">
    <name type="scientific">Cucurbita moschata</name>
    <name type="common">Winter crookneck squash</name>
    <name type="synonym">Cucurbita pepo var. moschata</name>
    <dbReference type="NCBI Taxonomy" id="3662"/>
    <lineage>
        <taxon>Eukaryota</taxon>
        <taxon>Viridiplantae</taxon>
        <taxon>Streptophyta</taxon>
        <taxon>Embryophyta</taxon>
        <taxon>Tracheophyta</taxon>
        <taxon>Spermatophyta</taxon>
        <taxon>Magnoliopsida</taxon>
        <taxon>eudicotyledons</taxon>
        <taxon>Gunneridae</taxon>
        <taxon>Pentapetalae</taxon>
        <taxon>rosids</taxon>
        <taxon>fabids</taxon>
        <taxon>Cucurbitales</taxon>
        <taxon>Cucurbitaceae</taxon>
        <taxon>Cucurbiteae</taxon>
        <taxon>Cucurbita</taxon>
    </lineage>
</organism>
<dbReference type="KEGG" id="cmos:111446898"/>
<dbReference type="Proteomes" id="UP000504609">
    <property type="component" value="Unplaced"/>
</dbReference>
<evidence type="ECO:0000313" key="4">
    <source>
        <dbReference type="RefSeq" id="XP_022941586.1"/>
    </source>
</evidence>
<dbReference type="AlphaFoldDB" id="A0A6J1FLI4"/>
<dbReference type="PROSITE" id="PS50102">
    <property type="entry name" value="RRM"/>
    <property type="match status" value="1"/>
</dbReference>
<dbReference type="GO" id="GO:0003723">
    <property type="term" value="F:RNA binding"/>
    <property type="evidence" value="ECO:0007669"/>
    <property type="project" value="UniProtKB-UniRule"/>
</dbReference>
<evidence type="ECO:0000259" key="2">
    <source>
        <dbReference type="PROSITE" id="PS50102"/>
    </source>
</evidence>
<dbReference type="Pfam" id="PF00076">
    <property type="entry name" value="RRM_1"/>
    <property type="match status" value="1"/>
</dbReference>
<gene>
    <name evidence="4" type="primary">LOC111446898</name>
</gene>
<dbReference type="InterPro" id="IPR035979">
    <property type="entry name" value="RBD_domain_sf"/>
</dbReference>
<dbReference type="RefSeq" id="XP_022941586.1">
    <property type="nucleotide sequence ID" value="XM_023085818.1"/>
</dbReference>
<evidence type="ECO:0000313" key="3">
    <source>
        <dbReference type="Proteomes" id="UP000504609"/>
    </source>
</evidence>
<dbReference type="SMART" id="SM00360">
    <property type="entry name" value="RRM"/>
    <property type="match status" value="1"/>
</dbReference>